<dbReference type="AlphaFoldDB" id="A0A1L9BJ31"/>
<keyword evidence="2" id="KW-0808">Transferase</keyword>
<protein>
    <submittedName>
        <fullName evidence="2">GNAT family N-acetyltransferase</fullName>
    </submittedName>
</protein>
<dbReference type="Pfam" id="PF00583">
    <property type="entry name" value="Acetyltransf_1"/>
    <property type="match status" value="1"/>
</dbReference>
<dbReference type="PANTHER" id="PTHR43305:SF1">
    <property type="entry name" value="FAMILY N-ACETYLTRANSFERASE, PUTATIVE (AFU_ORTHOLOGUE AFUA_2G01380)-RELATED"/>
    <property type="match status" value="1"/>
</dbReference>
<organism evidence="2 3">
    <name type="scientific">Cystobacter ferrugineus</name>
    <dbReference type="NCBI Taxonomy" id="83449"/>
    <lineage>
        <taxon>Bacteria</taxon>
        <taxon>Pseudomonadati</taxon>
        <taxon>Myxococcota</taxon>
        <taxon>Myxococcia</taxon>
        <taxon>Myxococcales</taxon>
        <taxon>Cystobacterineae</taxon>
        <taxon>Archangiaceae</taxon>
        <taxon>Cystobacter</taxon>
    </lineage>
</organism>
<dbReference type="InterPro" id="IPR052777">
    <property type="entry name" value="Acetyltransferase_Enz"/>
</dbReference>
<dbReference type="RefSeq" id="WP_071896262.1">
    <property type="nucleotide sequence ID" value="NZ_MPIN01000001.1"/>
</dbReference>
<reference evidence="3" key="1">
    <citation type="submission" date="2016-11" db="EMBL/GenBank/DDBJ databases">
        <authorList>
            <person name="Shukria A."/>
            <person name="Stevens D.C."/>
        </authorList>
    </citation>
    <scope>NUCLEOTIDE SEQUENCE [LARGE SCALE GENOMIC DNA]</scope>
    <source>
        <strain evidence="3">Cbfe23</strain>
    </source>
</reference>
<sequence>MIAIEPARFPSDLPLVQTLFREYAESLGIDLGFQDFESELAGLPGKYAPPRGRLLIARRGAQAMGCVALRPISVEACEMKRLYVRPAARGEQLGRRLVERLCEEARAAGYRRICLDTLSSMAAAIGLYTSMGFKPIEPYVFNPIPGALFLGRDLLDAP</sequence>
<name>A0A1L9BJ31_9BACT</name>
<comment type="caution">
    <text evidence="2">The sequence shown here is derived from an EMBL/GenBank/DDBJ whole genome shotgun (WGS) entry which is preliminary data.</text>
</comment>
<dbReference type="CDD" id="cd04301">
    <property type="entry name" value="NAT_SF"/>
    <property type="match status" value="1"/>
</dbReference>
<evidence type="ECO:0000259" key="1">
    <source>
        <dbReference type="PROSITE" id="PS51186"/>
    </source>
</evidence>
<dbReference type="Proteomes" id="UP000182229">
    <property type="component" value="Unassembled WGS sequence"/>
</dbReference>
<dbReference type="GO" id="GO:0016747">
    <property type="term" value="F:acyltransferase activity, transferring groups other than amino-acyl groups"/>
    <property type="evidence" value="ECO:0007669"/>
    <property type="project" value="InterPro"/>
</dbReference>
<dbReference type="STRING" id="83449.BON30_02840"/>
<dbReference type="PROSITE" id="PS51186">
    <property type="entry name" value="GNAT"/>
    <property type="match status" value="1"/>
</dbReference>
<reference evidence="2 3" key="2">
    <citation type="submission" date="2016-12" db="EMBL/GenBank/DDBJ databases">
        <title>Draft Genome Sequence of Cystobacter ferrugineus Strain Cbfe23.</title>
        <authorList>
            <person name="Akbar S."/>
            <person name="Dowd S.E."/>
            <person name="Stevens D.C."/>
        </authorList>
    </citation>
    <scope>NUCLEOTIDE SEQUENCE [LARGE SCALE GENOMIC DNA]</scope>
    <source>
        <strain evidence="2 3">Cbfe23</strain>
    </source>
</reference>
<evidence type="ECO:0000313" key="2">
    <source>
        <dbReference type="EMBL" id="OJH42168.1"/>
    </source>
</evidence>
<dbReference type="OrthoDB" id="2436196at2"/>
<dbReference type="SUPFAM" id="SSF55729">
    <property type="entry name" value="Acyl-CoA N-acyltransferases (Nat)"/>
    <property type="match status" value="1"/>
</dbReference>
<dbReference type="EMBL" id="MPIN01000001">
    <property type="protein sequence ID" value="OJH42168.1"/>
    <property type="molecule type" value="Genomic_DNA"/>
</dbReference>
<dbReference type="PANTHER" id="PTHR43305">
    <property type="entry name" value="FAMILY N-ACETYLTRANSFERASE, PUTATIVE (AFU_ORTHOLOGUE AFUA_2G01380)-RELATED"/>
    <property type="match status" value="1"/>
</dbReference>
<gene>
    <name evidence="2" type="ORF">BON30_02840</name>
</gene>
<accession>A0A1L9BJ31</accession>
<dbReference type="InterPro" id="IPR016181">
    <property type="entry name" value="Acyl_CoA_acyltransferase"/>
</dbReference>
<feature type="domain" description="N-acetyltransferase" evidence="1">
    <location>
        <begin position="2"/>
        <end position="155"/>
    </location>
</feature>
<keyword evidence="3" id="KW-1185">Reference proteome</keyword>
<proteinExistence type="predicted"/>
<dbReference type="Gene3D" id="3.40.630.30">
    <property type="match status" value="1"/>
</dbReference>
<evidence type="ECO:0000313" key="3">
    <source>
        <dbReference type="Proteomes" id="UP000182229"/>
    </source>
</evidence>
<dbReference type="InterPro" id="IPR000182">
    <property type="entry name" value="GNAT_dom"/>
</dbReference>